<dbReference type="Proteomes" id="UP000018031">
    <property type="component" value="Unassembled WGS sequence"/>
</dbReference>
<reference evidence="2" key="1">
    <citation type="journal article" date="2013" name="Genome">
        <title>Draft Genome Sequences of Porphyromonas crevioricanis JCM 15906T and Porphyromonas cansulci JCM 13913T Isolated from a Canine Oral Cavity.</title>
        <authorList>
            <person name="Sakamoto M."/>
            <person name="Tanaka N."/>
            <person name="Shiwa Y."/>
            <person name="Yoshikawa H."/>
            <person name="Ohkuma M."/>
        </authorList>
    </citation>
    <scope>NUCLEOTIDE SEQUENCE [LARGE SCALE GENOMIC DNA]</scope>
    <source>
        <strain evidence="2">JCM 15906</strain>
    </source>
</reference>
<dbReference type="EMBL" id="BAOU01000032">
    <property type="protein sequence ID" value="GAD05547.1"/>
    <property type="molecule type" value="Genomic_DNA"/>
</dbReference>
<proteinExistence type="predicted"/>
<gene>
    <name evidence="1" type="ORF">PORCRE_1252</name>
</gene>
<evidence type="ECO:0000313" key="1">
    <source>
        <dbReference type="EMBL" id="GAD05547.1"/>
    </source>
</evidence>
<name>T1CNX8_9PORP</name>
<reference evidence="1 2" key="2">
    <citation type="journal article" date="2013" name="Genome Announc.">
        <title>Draft Genome Sequences of Porphyromonas crevioricanis JCM 15906T and Porphyromonas cansulci JCM 13913T Isolated from a Canine Oral Cavity.</title>
        <authorList>
            <person name="Sakamoto M."/>
            <person name="Tanaka N."/>
            <person name="Shiwa Y."/>
            <person name="Yoshikawa H."/>
            <person name="Ohkuma M."/>
        </authorList>
    </citation>
    <scope>NUCLEOTIDE SEQUENCE [LARGE SCALE GENOMIC DNA]</scope>
    <source>
        <strain evidence="1 2">JCM 15906</strain>
    </source>
</reference>
<dbReference type="AlphaFoldDB" id="T1CNX8"/>
<organism evidence="1 2">
    <name type="scientific">Porphyromonas crevioricanis JCM 15906</name>
    <dbReference type="NCBI Taxonomy" id="1305617"/>
    <lineage>
        <taxon>Bacteria</taxon>
        <taxon>Pseudomonadati</taxon>
        <taxon>Bacteroidota</taxon>
        <taxon>Bacteroidia</taxon>
        <taxon>Bacteroidales</taxon>
        <taxon>Porphyromonadaceae</taxon>
        <taxon>Porphyromonas</taxon>
    </lineage>
</organism>
<sequence>MDKKKGPIETYSPSLEDMFRWGYVIVSFQINRKEEVSVSP</sequence>
<comment type="caution">
    <text evidence="1">The sequence shown here is derived from an EMBL/GenBank/DDBJ whole genome shotgun (WGS) entry which is preliminary data.</text>
</comment>
<accession>T1CNX8</accession>
<protein>
    <submittedName>
        <fullName evidence="1">Uncharacterized protein</fullName>
    </submittedName>
</protein>
<evidence type="ECO:0000313" key="2">
    <source>
        <dbReference type="Proteomes" id="UP000018031"/>
    </source>
</evidence>